<dbReference type="InterPro" id="IPR027417">
    <property type="entry name" value="P-loop_NTPase"/>
</dbReference>
<dbReference type="GO" id="GO:0034605">
    <property type="term" value="P:cellular response to heat"/>
    <property type="evidence" value="ECO:0007669"/>
    <property type="project" value="TreeGrafter"/>
</dbReference>
<dbReference type="GO" id="GO:0005524">
    <property type="term" value="F:ATP binding"/>
    <property type="evidence" value="ECO:0007669"/>
    <property type="project" value="UniProtKB-KW"/>
</dbReference>
<evidence type="ECO:0000256" key="4">
    <source>
        <dbReference type="SAM" id="MobiDB-lite"/>
    </source>
</evidence>
<keyword evidence="7" id="KW-0378">Hydrolase</keyword>
<protein>
    <submittedName>
        <fullName evidence="7">ATP-dependent Clp protease ATP-binding subunit ClpC</fullName>
    </submittedName>
</protein>
<evidence type="ECO:0000256" key="3">
    <source>
        <dbReference type="ARBA" id="ARBA00023186"/>
    </source>
</evidence>
<dbReference type="GO" id="GO:0008233">
    <property type="term" value="F:peptidase activity"/>
    <property type="evidence" value="ECO:0007669"/>
    <property type="project" value="UniProtKB-KW"/>
</dbReference>
<dbReference type="Pfam" id="PF10431">
    <property type="entry name" value="ClpB_D2-small"/>
    <property type="match status" value="1"/>
</dbReference>
<dbReference type="GO" id="GO:0016887">
    <property type="term" value="F:ATP hydrolysis activity"/>
    <property type="evidence" value="ECO:0007669"/>
    <property type="project" value="InterPro"/>
</dbReference>
<dbReference type="InterPro" id="IPR003959">
    <property type="entry name" value="ATPase_AAA_core"/>
</dbReference>
<dbReference type="Pfam" id="PF07724">
    <property type="entry name" value="AAA_2"/>
    <property type="match status" value="1"/>
</dbReference>
<organism evidence="7 8">
    <name type="scientific">Roseimaritima ulvae</name>
    <dbReference type="NCBI Taxonomy" id="980254"/>
    <lineage>
        <taxon>Bacteria</taxon>
        <taxon>Pseudomonadati</taxon>
        <taxon>Planctomycetota</taxon>
        <taxon>Planctomycetia</taxon>
        <taxon>Pirellulales</taxon>
        <taxon>Pirellulaceae</taxon>
        <taxon>Roseimaritima</taxon>
    </lineage>
</organism>
<dbReference type="CDD" id="cd19499">
    <property type="entry name" value="RecA-like_ClpB_Hsp104-like"/>
    <property type="match status" value="1"/>
</dbReference>
<reference evidence="7 8" key="1">
    <citation type="submission" date="2019-08" db="EMBL/GenBank/DDBJ databases">
        <title>Deep-cultivation of Planctomycetes and their phenomic and genomic characterization uncovers novel biology.</title>
        <authorList>
            <person name="Wiegand S."/>
            <person name="Jogler M."/>
            <person name="Boedeker C."/>
            <person name="Pinto D."/>
            <person name="Vollmers J."/>
            <person name="Rivas-Marin E."/>
            <person name="Kohn T."/>
            <person name="Peeters S.H."/>
            <person name="Heuer A."/>
            <person name="Rast P."/>
            <person name="Oberbeckmann S."/>
            <person name="Bunk B."/>
            <person name="Jeske O."/>
            <person name="Meyerdierks A."/>
            <person name="Storesund J.E."/>
            <person name="Kallscheuer N."/>
            <person name="Luecker S."/>
            <person name="Lage O.M."/>
            <person name="Pohl T."/>
            <person name="Merkel B.J."/>
            <person name="Hornburger P."/>
            <person name="Mueller R.-W."/>
            <person name="Bruemmer F."/>
            <person name="Labrenz M."/>
            <person name="Spormann A.M."/>
            <person name="Op den Camp H."/>
            <person name="Overmann J."/>
            <person name="Amann R."/>
            <person name="Jetten M.S.M."/>
            <person name="Mascher T."/>
            <person name="Medema M.H."/>
            <person name="Devos D.P."/>
            <person name="Kaster A.-K."/>
            <person name="Ovreas L."/>
            <person name="Rohde M."/>
            <person name="Galperin M.Y."/>
            <person name="Jogler C."/>
        </authorList>
    </citation>
    <scope>NUCLEOTIDE SEQUENCE [LARGE SCALE GENOMIC DNA]</scope>
    <source>
        <strain evidence="7 8">UC8</strain>
    </source>
</reference>
<dbReference type="Gene3D" id="1.10.8.60">
    <property type="match status" value="1"/>
</dbReference>
<evidence type="ECO:0000313" key="8">
    <source>
        <dbReference type="Proteomes" id="UP000325286"/>
    </source>
</evidence>
<name>A0A5B9QZL1_9BACT</name>
<keyword evidence="1" id="KW-0547">Nucleotide-binding</keyword>
<dbReference type="PRINTS" id="PR00300">
    <property type="entry name" value="CLPPROTEASEA"/>
</dbReference>
<feature type="region of interest" description="Disordered" evidence="4">
    <location>
        <begin position="409"/>
        <end position="463"/>
    </location>
</feature>
<proteinExistence type="predicted"/>
<feature type="region of interest" description="Disordered" evidence="4">
    <location>
        <begin position="1041"/>
        <end position="1072"/>
    </location>
</feature>
<dbReference type="KEGG" id="rul:UC8_54580"/>
<keyword evidence="8" id="KW-1185">Reference proteome</keyword>
<feature type="compositionally biased region" description="Basic residues" evidence="4">
    <location>
        <begin position="1046"/>
        <end position="1066"/>
    </location>
</feature>
<dbReference type="PANTHER" id="PTHR11638">
    <property type="entry name" value="ATP-DEPENDENT CLP PROTEASE"/>
    <property type="match status" value="1"/>
</dbReference>
<sequence length="1228" mass="137814">MLNSSVVEPALVDSCHRPTRALPWHRDLYHTFFMPQLRLQLPVLILHGPRPLVLAQPLMFPELSIAGESVPQAIARLGPRLRRQIEKQLSPIELAHRRAAPVELLQHPLQLLPHREDIGWRHPLTCTFDVARWQQGDQLFAYYVPALTLTVLVGRSDDAQQVLDTQIRAELFRGGIRSLAQLSRFDCLSHPPMQLSVKQLTANLLTPREQQRRSESDAHSATTTLRRVATRLRRSELQPAYHCRRSLARLAECLSLPARRSALLVGPSGVGKTAIVHQLVRSLQRFDLQHPFWSTEGTRLVSGQCGFGMWQAQCLQLAKEAQATDAVVHLGNLVELSESGRIGGSGGIGSFLAGRISDGSLLAVAECTAEQLTLIGRREPKLAAAFEIIHVSPPSSDETRHILAAAAQQPLISANRSPRRRHQKTQTNPKNKKSQSPQHLSDAQPSKTPPANGSPQTSALATPTPVADGALELLDRLHRRFPTDAAAPGRQLRFLQQVRSELAADQPLTAPRIAAAFMRQTGLPSFLVDDQQRPDLDRIERQLAEQVMGQPHALQVLVDVVATLALGFSRGDRPLASLLLIGPTGVGKTESAKALARLIYSDESRMIRIDMSELSTPSAVSRLIGDVSKPEGLLTGAIRAQPFSLLLLDEFEKAHPAVFDLLLQVLGEGRLTDSKGRLADFRNCILMMTSNLGVESFRAQPLGLAQTDDQARYRHHFETEVRRFLRPEMYNRLDRIIAYDPLSPETIASIARAQLNEIRQRDGLQARDGVLQWDEATVQLLAAEGYQPSLGARPLARVIERRLVTPLAEALCNLPPDCGVRVDVTAENQQLQLNVQRQDHLPQRSDPNQNSQARIAIVKKWVAMRRRAQAMLRSPAFLRVANRRTQLRRELKRNLKTAATANRRRRLLGSALAASLREYEKRIQEVESLHQAVVDAETEVALAHYQGQPLDVPQQAQQLEFFRERMWEGLASLLSEQDLERQSLALFITGPNLRPLPPLLTAYRHFAKRHGWAFDAYVLLPLAMDKPLTADEFNGWNSSPLCALKPRPHRRQNSQSKSRSRTRTRRSSSSIKYPAAEETIFEAAQHVSLQPTVHVYGMRTPAALTDLPRGALGCAVRVKGRGARLLLESEQGIHTFRDPAGRSRQHDDVFLVEAHAGRVIDFDVSPELHRRQFPRDGYPRRQYNFNKKLVNDFQLDSVYQWDERQPFAELLETLIQQEADQRIWRQLD</sequence>
<evidence type="ECO:0000313" key="7">
    <source>
        <dbReference type="EMBL" id="QEG43409.1"/>
    </source>
</evidence>
<dbReference type="Proteomes" id="UP000325286">
    <property type="component" value="Chromosome"/>
</dbReference>
<dbReference type="GO" id="GO:0005737">
    <property type="term" value="C:cytoplasm"/>
    <property type="evidence" value="ECO:0007669"/>
    <property type="project" value="TreeGrafter"/>
</dbReference>
<dbReference type="InterPro" id="IPR003593">
    <property type="entry name" value="AAA+_ATPase"/>
</dbReference>
<dbReference type="EMBL" id="CP042914">
    <property type="protein sequence ID" value="QEG43409.1"/>
    <property type="molecule type" value="Genomic_DNA"/>
</dbReference>
<dbReference type="PANTHER" id="PTHR11638:SF18">
    <property type="entry name" value="HEAT SHOCK PROTEIN 104"/>
    <property type="match status" value="1"/>
</dbReference>
<dbReference type="GO" id="GO:0006508">
    <property type="term" value="P:proteolysis"/>
    <property type="evidence" value="ECO:0007669"/>
    <property type="project" value="UniProtKB-KW"/>
</dbReference>
<dbReference type="AlphaFoldDB" id="A0A5B9QZL1"/>
<dbReference type="InterPro" id="IPR019489">
    <property type="entry name" value="Clp_ATPase_C"/>
</dbReference>
<gene>
    <name evidence="7" type="primary">clpC_1</name>
    <name evidence="7" type="ORF">UC8_54580</name>
</gene>
<accession>A0A5B9QZL1</accession>
<feature type="compositionally biased region" description="Polar residues" evidence="4">
    <location>
        <begin position="425"/>
        <end position="461"/>
    </location>
</feature>
<dbReference type="SUPFAM" id="SSF52540">
    <property type="entry name" value="P-loop containing nucleoside triphosphate hydrolases"/>
    <property type="match status" value="2"/>
</dbReference>
<feature type="domain" description="AAA+ ATPase" evidence="5">
    <location>
        <begin position="258"/>
        <end position="395"/>
    </location>
</feature>
<keyword evidence="2 7" id="KW-0067">ATP-binding</keyword>
<dbReference type="SMART" id="SM00382">
    <property type="entry name" value="AAA"/>
    <property type="match status" value="2"/>
</dbReference>
<dbReference type="InterPro" id="IPR001270">
    <property type="entry name" value="ClpA/B"/>
</dbReference>
<dbReference type="InterPro" id="IPR050130">
    <property type="entry name" value="ClpA_ClpB"/>
</dbReference>
<evidence type="ECO:0000259" key="6">
    <source>
        <dbReference type="SMART" id="SM01086"/>
    </source>
</evidence>
<keyword evidence="7" id="KW-0645">Protease</keyword>
<evidence type="ECO:0000256" key="2">
    <source>
        <dbReference type="ARBA" id="ARBA00022840"/>
    </source>
</evidence>
<feature type="domain" description="Clp ATPase C-terminal" evidence="6">
    <location>
        <begin position="742"/>
        <end position="833"/>
    </location>
</feature>
<dbReference type="SMART" id="SM01086">
    <property type="entry name" value="ClpB_D2-small"/>
    <property type="match status" value="1"/>
</dbReference>
<evidence type="ECO:0000259" key="5">
    <source>
        <dbReference type="SMART" id="SM00382"/>
    </source>
</evidence>
<dbReference type="Gene3D" id="3.40.50.300">
    <property type="entry name" value="P-loop containing nucleotide triphosphate hydrolases"/>
    <property type="match status" value="2"/>
</dbReference>
<feature type="domain" description="AAA+ ATPase" evidence="5">
    <location>
        <begin position="574"/>
        <end position="743"/>
    </location>
</feature>
<dbReference type="OrthoDB" id="8857354at2"/>
<evidence type="ECO:0000256" key="1">
    <source>
        <dbReference type="ARBA" id="ARBA00022741"/>
    </source>
</evidence>
<keyword evidence="3" id="KW-0143">Chaperone</keyword>